<proteinExistence type="predicted"/>
<dbReference type="PANTHER" id="PTHR48081:SF8">
    <property type="entry name" value="ALPHA_BETA HYDROLASE FOLD-3 DOMAIN-CONTAINING PROTEIN-RELATED"/>
    <property type="match status" value="1"/>
</dbReference>
<dbReference type="Gene3D" id="3.40.50.1820">
    <property type="entry name" value="alpha/beta hydrolase"/>
    <property type="match status" value="1"/>
</dbReference>
<name>A0A3E2DNM6_9ACTN</name>
<feature type="domain" description="Alpha/beta hydrolase fold-3" evidence="2">
    <location>
        <begin position="78"/>
        <end position="283"/>
    </location>
</feature>
<dbReference type="InterPro" id="IPR013094">
    <property type="entry name" value="AB_hydrolase_3"/>
</dbReference>
<accession>A0A3E2DNM6</accession>
<evidence type="ECO:0000313" key="3">
    <source>
        <dbReference type="EMBL" id="RFT46987.1"/>
    </source>
</evidence>
<dbReference type="Proteomes" id="UP000259211">
    <property type="component" value="Unassembled WGS sequence"/>
</dbReference>
<evidence type="ECO:0000313" key="4">
    <source>
        <dbReference type="Proteomes" id="UP000259211"/>
    </source>
</evidence>
<sequence>MKLDPRLAEILERQPQKEQTLAEQRAQQNDFAASLRGKLTPEIPNSLELEDRMVPGRDRPIPVLIQRPEGLPDPTPVLVWAHGGAFVHGSPRTVLSRTASIAQRAGMCVVSVDYRLLPEHNYPENLHDVVDVVRWVAENSQAEGFDASRVVVGGDSGGGNLAAATGITCRDEGGPKILGQVLEVPVLDLSDTSDAMAEAQRDAPGLAAALHHSHVRYLSHGASLDDPCSNPICLEDATGLPPTFVLNCEVDPLRDDSFAWQHKLEAAGVPVQLTTIPGMAHATQSFTLAFPQAKEAEDNMIAWLRDLISC</sequence>
<gene>
    <name evidence="3" type="ORF">CHT91_01365</name>
</gene>
<comment type="caution">
    <text evidence="3">The sequence shown here is derived from an EMBL/GenBank/DDBJ whole genome shotgun (WGS) entry which is preliminary data.</text>
</comment>
<organism evidence="3 4">
    <name type="scientific">Cutibacterium avidum</name>
    <dbReference type="NCBI Taxonomy" id="33010"/>
    <lineage>
        <taxon>Bacteria</taxon>
        <taxon>Bacillati</taxon>
        <taxon>Actinomycetota</taxon>
        <taxon>Actinomycetes</taxon>
        <taxon>Propionibacteriales</taxon>
        <taxon>Propionibacteriaceae</taxon>
        <taxon>Cutibacterium</taxon>
    </lineage>
</organism>
<dbReference type="GO" id="GO:0016787">
    <property type="term" value="F:hydrolase activity"/>
    <property type="evidence" value="ECO:0007669"/>
    <property type="project" value="UniProtKB-KW"/>
</dbReference>
<protein>
    <submittedName>
        <fullName evidence="3">Alpha/beta hydrolase</fullName>
    </submittedName>
</protein>
<evidence type="ECO:0000256" key="1">
    <source>
        <dbReference type="ARBA" id="ARBA00022801"/>
    </source>
</evidence>
<dbReference type="Pfam" id="PF07859">
    <property type="entry name" value="Abhydrolase_3"/>
    <property type="match status" value="1"/>
</dbReference>
<dbReference type="EMBL" id="NOWI01000001">
    <property type="protein sequence ID" value="RFT46987.1"/>
    <property type="molecule type" value="Genomic_DNA"/>
</dbReference>
<dbReference type="InterPro" id="IPR029058">
    <property type="entry name" value="AB_hydrolase_fold"/>
</dbReference>
<dbReference type="RefSeq" id="WP_065672883.1">
    <property type="nucleotide sequence ID" value="NZ_JAQDJS010000003.1"/>
</dbReference>
<evidence type="ECO:0000259" key="2">
    <source>
        <dbReference type="Pfam" id="PF07859"/>
    </source>
</evidence>
<dbReference type="InterPro" id="IPR050300">
    <property type="entry name" value="GDXG_lipolytic_enzyme"/>
</dbReference>
<dbReference type="SUPFAM" id="SSF53474">
    <property type="entry name" value="alpha/beta-Hydrolases"/>
    <property type="match status" value="1"/>
</dbReference>
<dbReference type="AlphaFoldDB" id="A0A3E2DNM6"/>
<reference evidence="3 4" key="1">
    <citation type="submission" date="2017-07" db="EMBL/GenBank/DDBJ databases">
        <authorList>
            <person name="Sun Z.S."/>
            <person name="Albrecht U."/>
            <person name="Echele G."/>
            <person name="Lee C.C."/>
        </authorList>
    </citation>
    <scope>NUCLEOTIDE SEQUENCE [LARGE SCALE GENOMIC DNA]</scope>
    <source>
        <strain evidence="3 4">P16-029</strain>
    </source>
</reference>
<keyword evidence="1 3" id="KW-0378">Hydrolase</keyword>
<dbReference type="PANTHER" id="PTHR48081">
    <property type="entry name" value="AB HYDROLASE SUPERFAMILY PROTEIN C4A8.06C"/>
    <property type="match status" value="1"/>
</dbReference>